<dbReference type="Proteomes" id="UP000005207">
    <property type="component" value="Linkage group LG7"/>
</dbReference>
<gene>
    <name evidence="9" type="primary">nudt7</name>
</gene>
<organism evidence="9 10">
    <name type="scientific">Oreochromis niloticus</name>
    <name type="common">Nile tilapia</name>
    <name type="synonym">Tilapia nilotica</name>
    <dbReference type="NCBI Taxonomy" id="8128"/>
    <lineage>
        <taxon>Eukaryota</taxon>
        <taxon>Metazoa</taxon>
        <taxon>Chordata</taxon>
        <taxon>Craniata</taxon>
        <taxon>Vertebrata</taxon>
        <taxon>Euteleostomi</taxon>
        <taxon>Actinopterygii</taxon>
        <taxon>Neopterygii</taxon>
        <taxon>Teleostei</taxon>
        <taxon>Neoteleostei</taxon>
        <taxon>Acanthomorphata</taxon>
        <taxon>Ovalentaria</taxon>
        <taxon>Cichlomorphae</taxon>
        <taxon>Cichliformes</taxon>
        <taxon>Cichlidae</taxon>
        <taxon>African cichlids</taxon>
        <taxon>Pseudocrenilabrinae</taxon>
        <taxon>Oreochromini</taxon>
        <taxon>Oreochromis</taxon>
    </lineage>
</organism>
<reference evidence="9" key="2">
    <citation type="submission" date="2025-08" db="UniProtKB">
        <authorList>
            <consortium name="Ensembl"/>
        </authorList>
    </citation>
    <scope>IDENTIFICATION</scope>
</reference>
<dbReference type="InterPro" id="IPR015797">
    <property type="entry name" value="NUDIX_hydrolase-like_dom_sf"/>
</dbReference>
<proteinExistence type="predicted"/>
<dbReference type="OMA" id="HFFTFKD"/>
<comment type="cofactor">
    <cofactor evidence="2">
        <name>Mg(2+)</name>
        <dbReference type="ChEBI" id="CHEBI:18420"/>
    </cofactor>
</comment>
<protein>
    <submittedName>
        <fullName evidence="9">Nudix (nucleoside diphosphate linked moiety X)-type motif 7</fullName>
    </submittedName>
</protein>
<keyword evidence="10" id="KW-1185">Reference proteome</keyword>
<sequence>MHVKEEIIGILKQFDIGGKFSYLPVLPRASVLIPLWMLSLGHCLHPSCKSILFMFVSLDPSDHDDVDTALREAEEEIGLSPDDVQVVCTLFPIINKTGLLVTPVVGFIEESFCPSPNPAEVSAVFTVPLDFFTSKEDHHSTYGVVGMSGLLHSFYFVDTDSGSQYHIWGLTALLAILVAVLALKKKPEFEVGFDSEDPIAFFQQILHRRISKL</sequence>
<feature type="transmembrane region" description="Helical" evidence="7">
    <location>
        <begin position="165"/>
        <end position="183"/>
    </location>
</feature>
<dbReference type="Ensembl" id="ENSONIT00000018709.2">
    <property type="protein sequence ID" value="ENSONIP00000018692.2"/>
    <property type="gene ID" value="ENSONIG00000014845.2"/>
</dbReference>
<dbReference type="PROSITE" id="PS51462">
    <property type="entry name" value="NUDIX"/>
    <property type="match status" value="1"/>
</dbReference>
<dbReference type="HOGENOM" id="CLU_040940_6_0_1"/>
<feature type="domain" description="Nudix hydrolase" evidence="8">
    <location>
        <begin position="1"/>
        <end position="151"/>
    </location>
</feature>
<dbReference type="eggNOG" id="KOG3069">
    <property type="taxonomic scope" value="Eukaryota"/>
</dbReference>
<evidence type="ECO:0000259" key="8">
    <source>
        <dbReference type="PROSITE" id="PS51462"/>
    </source>
</evidence>
<evidence type="ECO:0000256" key="5">
    <source>
        <dbReference type="ARBA" id="ARBA00022842"/>
    </source>
</evidence>
<dbReference type="SUPFAM" id="SSF55811">
    <property type="entry name" value="Nudix"/>
    <property type="match status" value="1"/>
</dbReference>
<dbReference type="PANTHER" id="PTHR12992">
    <property type="entry name" value="NUDIX HYDROLASE"/>
    <property type="match status" value="1"/>
</dbReference>
<keyword evidence="7" id="KW-0472">Membrane</keyword>
<evidence type="ECO:0000256" key="6">
    <source>
        <dbReference type="ARBA" id="ARBA00023211"/>
    </source>
</evidence>
<evidence type="ECO:0000256" key="4">
    <source>
        <dbReference type="ARBA" id="ARBA00022801"/>
    </source>
</evidence>
<dbReference type="GO" id="GO:0015938">
    <property type="term" value="P:coenzyme A catabolic process"/>
    <property type="evidence" value="ECO:0007669"/>
    <property type="project" value="TreeGrafter"/>
</dbReference>
<dbReference type="STRING" id="8128.ENSONIP00000018692"/>
<dbReference type="AlphaFoldDB" id="I3KC47"/>
<evidence type="ECO:0000256" key="3">
    <source>
        <dbReference type="ARBA" id="ARBA00022723"/>
    </source>
</evidence>
<name>I3KC47_ORENI</name>
<dbReference type="CDD" id="cd03426">
    <property type="entry name" value="NUDIX_CoAse_Nudt7"/>
    <property type="match status" value="1"/>
</dbReference>
<keyword evidence="4" id="KW-0378">Hydrolase</keyword>
<dbReference type="GeneTree" id="ENSGT00940000159631"/>
<evidence type="ECO:0000256" key="1">
    <source>
        <dbReference type="ARBA" id="ARBA00001936"/>
    </source>
</evidence>
<evidence type="ECO:0000313" key="9">
    <source>
        <dbReference type="Ensembl" id="ENSONIP00000018692.2"/>
    </source>
</evidence>
<dbReference type="FunCoup" id="I3KC47">
    <property type="interactions" value="139"/>
</dbReference>
<dbReference type="InParanoid" id="I3KC47"/>
<evidence type="ECO:0000313" key="10">
    <source>
        <dbReference type="Proteomes" id="UP000005207"/>
    </source>
</evidence>
<dbReference type="GO" id="GO:0046872">
    <property type="term" value="F:metal ion binding"/>
    <property type="evidence" value="ECO:0007669"/>
    <property type="project" value="UniProtKB-KW"/>
</dbReference>
<evidence type="ECO:0000256" key="2">
    <source>
        <dbReference type="ARBA" id="ARBA00001946"/>
    </source>
</evidence>
<dbReference type="PANTHER" id="PTHR12992:SF24">
    <property type="entry name" value="PEROXISOMAL COENZYME A DIPHOSPHATASE NUDT7"/>
    <property type="match status" value="1"/>
</dbReference>
<dbReference type="InterPro" id="IPR045121">
    <property type="entry name" value="CoAse"/>
</dbReference>
<reference evidence="9" key="3">
    <citation type="submission" date="2025-09" db="UniProtKB">
        <authorList>
            <consortium name="Ensembl"/>
        </authorList>
    </citation>
    <scope>IDENTIFICATION</scope>
</reference>
<accession>I3KC47</accession>
<evidence type="ECO:0000256" key="7">
    <source>
        <dbReference type="SAM" id="Phobius"/>
    </source>
</evidence>
<keyword evidence="3" id="KW-0479">Metal-binding</keyword>
<dbReference type="InterPro" id="IPR000086">
    <property type="entry name" value="NUDIX_hydrolase_dom"/>
</dbReference>
<dbReference type="GO" id="GO:0010945">
    <property type="term" value="F:coenzyme A diphosphatase activity"/>
    <property type="evidence" value="ECO:0007669"/>
    <property type="project" value="InterPro"/>
</dbReference>
<dbReference type="Gene3D" id="3.90.79.10">
    <property type="entry name" value="Nucleoside Triphosphate Pyrophosphohydrolase"/>
    <property type="match status" value="1"/>
</dbReference>
<keyword evidence="6" id="KW-0464">Manganese</keyword>
<comment type="cofactor">
    <cofactor evidence="1">
        <name>Mn(2+)</name>
        <dbReference type="ChEBI" id="CHEBI:29035"/>
    </cofactor>
</comment>
<reference evidence="10" key="1">
    <citation type="submission" date="2012-01" db="EMBL/GenBank/DDBJ databases">
        <title>The Genome Sequence of Oreochromis niloticus (Nile Tilapia).</title>
        <authorList>
            <consortium name="Broad Institute Genome Assembly Team"/>
            <consortium name="Broad Institute Sequencing Platform"/>
            <person name="Di Palma F."/>
            <person name="Johnson J."/>
            <person name="Lander E.S."/>
            <person name="Lindblad-Toh K."/>
        </authorList>
    </citation>
    <scope>NUCLEOTIDE SEQUENCE [LARGE SCALE GENOMIC DNA]</scope>
</reference>
<keyword evidence="7" id="KW-0812">Transmembrane</keyword>
<keyword evidence="5" id="KW-0460">Magnesium</keyword>
<keyword evidence="7" id="KW-1133">Transmembrane helix</keyword>